<comment type="caution">
    <text evidence="1">The sequence shown here is derived from an EMBL/GenBank/DDBJ whole genome shotgun (WGS) entry which is preliminary data.</text>
</comment>
<reference evidence="1" key="1">
    <citation type="journal article" date="2021" name="PeerJ">
        <title>Extensive microbial diversity within the chicken gut microbiome revealed by metagenomics and culture.</title>
        <authorList>
            <person name="Gilroy R."/>
            <person name="Ravi A."/>
            <person name="Getino M."/>
            <person name="Pursley I."/>
            <person name="Horton D.L."/>
            <person name="Alikhan N.F."/>
            <person name="Baker D."/>
            <person name="Gharbi K."/>
            <person name="Hall N."/>
            <person name="Watson M."/>
            <person name="Adriaenssens E.M."/>
            <person name="Foster-Nyarko E."/>
            <person name="Jarju S."/>
            <person name="Secka A."/>
            <person name="Antonio M."/>
            <person name="Oren A."/>
            <person name="Chaudhuri R.R."/>
            <person name="La Ragione R."/>
            <person name="Hildebrand F."/>
            <person name="Pallen M.J."/>
        </authorList>
    </citation>
    <scope>NUCLEOTIDE SEQUENCE</scope>
    <source>
        <strain evidence="1">CHK165-2605</strain>
    </source>
</reference>
<proteinExistence type="predicted"/>
<organism evidence="1 2">
    <name type="scientific">Candidatus Mediterraneibacter gallistercoris</name>
    <dbReference type="NCBI Taxonomy" id="2838671"/>
    <lineage>
        <taxon>Bacteria</taxon>
        <taxon>Bacillati</taxon>
        <taxon>Bacillota</taxon>
        <taxon>Clostridia</taxon>
        <taxon>Lachnospirales</taxon>
        <taxon>Lachnospiraceae</taxon>
        <taxon>Mediterraneibacter</taxon>
    </lineage>
</organism>
<dbReference type="AlphaFoldDB" id="A0A9D2T3K6"/>
<sequence>MKTDATVYRNLYAELENYERKGIYMLIDGYQASPLQIVTAYMAKEEGTYMRDYVMNPAGNIEALAFTNINRYRQAELTP</sequence>
<gene>
    <name evidence="1" type="ORF">H9756_11825</name>
</gene>
<protein>
    <submittedName>
        <fullName evidence="1">Uncharacterized protein</fullName>
    </submittedName>
</protein>
<evidence type="ECO:0000313" key="1">
    <source>
        <dbReference type="EMBL" id="HJC44339.1"/>
    </source>
</evidence>
<dbReference type="Proteomes" id="UP000823895">
    <property type="component" value="Unassembled WGS sequence"/>
</dbReference>
<evidence type="ECO:0000313" key="2">
    <source>
        <dbReference type="Proteomes" id="UP000823895"/>
    </source>
</evidence>
<name>A0A9D2T3K6_9FIRM</name>
<accession>A0A9D2T3K6</accession>
<dbReference type="EMBL" id="DWWI01000250">
    <property type="protein sequence ID" value="HJC44339.1"/>
    <property type="molecule type" value="Genomic_DNA"/>
</dbReference>
<reference evidence="1" key="2">
    <citation type="submission" date="2021-04" db="EMBL/GenBank/DDBJ databases">
        <authorList>
            <person name="Gilroy R."/>
        </authorList>
    </citation>
    <scope>NUCLEOTIDE SEQUENCE</scope>
    <source>
        <strain evidence="1">CHK165-2605</strain>
    </source>
</reference>